<dbReference type="AlphaFoldDB" id="A0A0E9U9I3"/>
<accession>A0A0E9U9I3</accession>
<protein>
    <submittedName>
        <fullName evidence="1">Uncharacterized protein</fullName>
    </submittedName>
</protein>
<organism evidence="1">
    <name type="scientific">Anguilla anguilla</name>
    <name type="common">European freshwater eel</name>
    <name type="synonym">Muraena anguilla</name>
    <dbReference type="NCBI Taxonomy" id="7936"/>
    <lineage>
        <taxon>Eukaryota</taxon>
        <taxon>Metazoa</taxon>
        <taxon>Chordata</taxon>
        <taxon>Craniata</taxon>
        <taxon>Vertebrata</taxon>
        <taxon>Euteleostomi</taxon>
        <taxon>Actinopterygii</taxon>
        <taxon>Neopterygii</taxon>
        <taxon>Teleostei</taxon>
        <taxon>Anguilliformes</taxon>
        <taxon>Anguillidae</taxon>
        <taxon>Anguilla</taxon>
    </lineage>
</organism>
<name>A0A0E9U9I3_ANGAN</name>
<evidence type="ECO:0000313" key="1">
    <source>
        <dbReference type="EMBL" id="JAH61623.1"/>
    </source>
</evidence>
<reference evidence="1" key="2">
    <citation type="journal article" date="2015" name="Fish Shellfish Immunol.">
        <title>Early steps in the European eel (Anguilla anguilla)-Vibrio vulnificus interaction in the gills: Role of the RtxA13 toxin.</title>
        <authorList>
            <person name="Callol A."/>
            <person name="Pajuelo D."/>
            <person name="Ebbesson L."/>
            <person name="Teles M."/>
            <person name="MacKenzie S."/>
            <person name="Amaro C."/>
        </authorList>
    </citation>
    <scope>NUCLEOTIDE SEQUENCE</scope>
</reference>
<dbReference type="EMBL" id="GBXM01046954">
    <property type="protein sequence ID" value="JAH61623.1"/>
    <property type="molecule type" value="Transcribed_RNA"/>
</dbReference>
<sequence length="23" mass="2538">MRTLASASAWLLFLGELEFALVV</sequence>
<reference evidence="1" key="1">
    <citation type="submission" date="2014-11" db="EMBL/GenBank/DDBJ databases">
        <authorList>
            <person name="Amaro Gonzalez C."/>
        </authorList>
    </citation>
    <scope>NUCLEOTIDE SEQUENCE</scope>
</reference>
<proteinExistence type="predicted"/>